<reference evidence="1 2" key="1">
    <citation type="journal article" date="2019" name="Nat. Ecol. Evol.">
        <title>Megaphylogeny resolves global patterns of mushroom evolution.</title>
        <authorList>
            <person name="Varga T."/>
            <person name="Krizsan K."/>
            <person name="Foldi C."/>
            <person name="Dima B."/>
            <person name="Sanchez-Garcia M."/>
            <person name="Sanchez-Ramirez S."/>
            <person name="Szollosi G.J."/>
            <person name="Szarkandi J.G."/>
            <person name="Papp V."/>
            <person name="Albert L."/>
            <person name="Andreopoulos W."/>
            <person name="Angelini C."/>
            <person name="Antonin V."/>
            <person name="Barry K.W."/>
            <person name="Bougher N.L."/>
            <person name="Buchanan P."/>
            <person name="Buyck B."/>
            <person name="Bense V."/>
            <person name="Catcheside P."/>
            <person name="Chovatia M."/>
            <person name="Cooper J."/>
            <person name="Damon W."/>
            <person name="Desjardin D."/>
            <person name="Finy P."/>
            <person name="Geml J."/>
            <person name="Haridas S."/>
            <person name="Hughes K."/>
            <person name="Justo A."/>
            <person name="Karasinski D."/>
            <person name="Kautmanova I."/>
            <person name="Kiss B."/>
            <person name="Kocsube S."/>
            <person name="Kotiranta H."/>
            <person name="LaButti K.M."/>
            <person name="Lechner B.E."/>
            <person name="Liimatainen K."/>
            <person name="Lipzen A."/>
            <person name="Lukacs Z."/>
            <person name="Mihaltcheva S."/>
            <person name="Morgado L.N."/>
            <person name="Niskanen T."/>
            <person name="Noordeloos M.E."/>
            <person name="Ohm R.A."/>
            <person name="Ortiz-Santana B."/>
            <person name="Ovrebo C."/>
            <person name="Racz N."/>
            <person name="Riley R."/>
            <person name="Savchenko A."/>
            <person name="Shiryaev A."/>
            <person name="Soop K."/>
            <person name="Spirin V."/>
            <person name="Szebenyi C."/>
            <person name="Tomsovsky M."/>
            <person name="Tulloss R.E."/>
            <person name="Uehling J."/>
            <person name="Grigoriev I.V."/>
            <person name="Vagvolgyi C."/>
            <person name="Papp T."/>
            <person name="Martin F.M."/>
            <person name="Miettinen O."/>
            <person name="Hibbett D.S."/>
            <person name="Nagy L.G."/>
        </authorList>
    </citation>
    <scope>NUCLEOTIDE SEQUENCE [LARGE SCALE GENOMIC DNA]</scope>
    <source>
        <strain evidence="1 2">FP101781</strain>
    </source>
</reference>
<dbReference type="OrthoDB" id="2924818at2759"/>
<dbReference type="CDD" id="cd06661">
    <property type="entry name" value="GGCT_like"/>
    <property type="match status" value="1"/>
</dbReference>
<organism evidence="1 2">
    <name type="scientific">Coprinellus micaceus</name>
    <name type="common">Glistening ink-cap mushroom</name>
    <name type="synonym">Coprinus micaceus</name>
    <dbReference type="NCBI Taxonomy" id="71717"/>
    <lineage>
        <taxon>Eukaryota</taxon>
        <taxon>Fungi</taxon>
        <taxon>Dikarya</taxon>
        <taxon>Basidiomycota</taxon>
        <taxon>Agaricomycotina</taxon>
        <taxon>Agaricomycetes</taxon>
        <taxon>Agaricomycetidae</taxon>
        <taxon>Agaricales</taxon>
        <taxon>Agaricineae</taxon>
        <taxon>Psathyrellaceae</taxon>
        <taxon>Coprinellus</taxon>
    </lineage>
</organism>
<gene>
    <name evidence="1" type="ORF">FA13DRAFT_1120295</name>
</gene>
<evidence type="ECO:0000313" key="1">
    <source>
        <dbReference type="EMBL" id="TEB25912.1"/>
    </source>
</evidence>
<dbReference type="InterPro" id="IPR013024">
    <property type="entry name" value="GGCT-like"/>
</dbReference>
<dbReference type="AlphaFoldDB" id="A0A4Y7SVR6"/>
<keyword evidence="2" id="KW-1185">Reference proteome</keyword>
<dbReference type="STRING" id="71717.A0A4Y7SVR6"/>
<dbReference type="Gene3D" id="3.10.490.10">
    <property type="entry name" value="Gamma-glutamyl cyclotransferase-like"/>
    <property type="match status" value="1"/>
</dbReference>
<dbReference type="Proteomes" id="UP000298030">
    <property type="component" value="Unassembled WGS sequence"/>
</dbReference>
<accession>A0A4Y7SVR6</accession>
<proteinExistence type="predicted"/>
<dbReference type="EMBL" id="QPFP01000052">
    <property type="protein sequence ID" value="TEB25912.1"/>
    <property type="molecule type" value="Genomic_DNA"/>
</dbReference>
<evidence type="ECO:0000313" key="2">
    <source>
        <dbReference type="Proteomes" id="UP000298030"/>
    </source>
</evidence>
<protein>
    <submittedName>
        <fullName evidence="1">Uncharacterized protein</fullName>
    </submittedName>
</protein>
<sequence>MSGKQAGRQRASQRLWIISKNGYANIVPSPGDIVYRLIYELSEAEGAFLDRSEGVPYNHAKEMVSVEFVPVDPAFLKATIIAQNMEKEGSQATKEIMTYVNRQKHRTKAALGGVCREDKQGGHRRYSVWDSRGVLREGYQTFHFSSVGGRG</sequence>
<dbReference type="SUPFAM" id="SSF110857">
    <property type="entry name" value="Gamma-glutamyl cyclotransferase-like"/>
    <property type="match status" value="1"/>
</dbReference>
<dbReference type="InterPro" id="IPR036568">
    <property type="entry name" value="GGCT-like_sf"/>
</dbReference>
<comment type="caution">
    <text evidence="1">The sequence shown here is derived from an EMBL/GenBank/DDBJ whole genome shotgun (WGS) entry which is preliminary data.</text>
</comment>
<name>A0A4Y7SVR6_COPMI</name>